<dbReference type="InterPro" id="IPR021136">
    <property type="entry name" value="Flagellar_hook_control-like_C"/>
</dbReference>
<proteinExistence type="predicted"/>
<gene>
    <name evidence="3" type="ORF">ISS97_12885</name>
</gene>
<accession>A0ABW8K5Q1</accession>
<organism evidence="3 4">
    <name type="scientific">Dyella koreensis</name>
    <dbReference type="NCBI Taxonomy" id="311235"/>
    <lineage>
        <taxon>Bacteria</taxon>
        <taxon>Pseudomonadati</taxon>
        <taxon>Pseudomonadota</taxon>
        <taxon>Gammaproteobacteria</taxon>
        <taxon>Lysobacterales</taxon>
        <taxon>Rhodanobacteraceae</taxon>
        <taxon>Dyella</taxon>
    </lineage>
</organism>
<feature type="compositionally biased region" description="Basic and acidic residues" evidence="1">
    <location>
        <begin position="341"/>
        <end position="351"/>
    </location>
</feature>
<feature type="region of interest" description="Disordered" evidence="1">
    <location>
        <begin position="327"/>
        <end position="360"/>
    </location>
</feature>
<name>A0ABW8K5Q1_9GAMM</name>
<keyword evidence="3" id="KW-0282">Flagellum</keyword>
<evidence type="ECO:0000256" key="1">
    <source>
        <dbReference type="SAM" id="MobiDB-lite"/>
    </source>
</evidence>
<evidence type="ECO:0000313" key="3">
    <source>
        <dbReference type="EMBL" id="MFK2918161.1"/>
    </source>
</evidence>
<dbReference type="Gene3D" id="3.30.750.140">
    <property type="match status" value="1"/>
</dbReference>
<dbReference type="Proteomes" id="UP001620408">
    <property type="component" value="Unassembled WGS sequence"/>
</dbReference>
<protein>
    <submittedName>
        <fullName evidence="3">Flagellar hook-length control protein FliK</fullName>
    </submittedName>
</protein>
<evidence type="ECO:0000313" key="4">
    <source>
        <dbReference type="Proteomes" id="UP001620408"/>
    </source>
</evidence>
<keyword evidence="3" id="KW-0969">Cilium</keyword>
<dbReference type="CDD" id="cd17470">
    <property type="entry name" value="T3SS_Flik_C"/>
    <property type="match status" value="1"/>
</dbReference>
<comment type="caution">
    <text evidence="3">The sequence shown here is derived from an EMBL/GenBank/DDBJ whole genome shotgun (WGS) entry which is preliminary data.</text>
</comment>
<keyword evidence="3" id="KW-0966">Cell projection</keyword>
<feature type="domain" description="Flagellar hook-length control protein-like C-terminal" evidence="2">
    <location>
        <begin position="249"/>
        <end position="326"/>
    </location>
</feature>
<keyword evidence="4" id="KW-1185">Reference proteome</keyword>
<dbReference type="EMBL" id="JADIKD010000011">
    <property type="protein sequence ID" value="MFK2918161.1"/>
    <property type="molecule type" value="Genomic_DNA"/>
</dbReference>
<feature type="region of interest" description="Disordered" evidence="1">
    <location>
        <begin position="175"/>
        <end position="199"/>
    </location>
</feature>
<sequence length="378" mass="39444">MNLLRVMPPPMAVHACVGTPLAGLPGNVEASARSGMMVSLPFTPPDGAELSMEADLQVMMPIDAGDELPRDDASEFPNEMTAWLAPVAVPGVFIESNLAIPHVQTAPAEHQWIPRDASSIAAEAASPSMDQAMALQSPRGRPLDAAQIVVLAAGRPSSLAVVSTDLERQAPRQGIATGAPNAAGVQVSPGQHATPREAGGGVVSASIADLSINVLAVSSPASPTQVSGKLPATEAVHAPEQRLINVLGERIQVLHRQGIQQAVIQLDPHLSGSVRIELAHDAGALHVRISASHAEVAQQLQTICEALRQDLHGRQPGEVTVQVHHSRFGEQGGQGGQSSRDGQDCARDEPGRALATDSDGDTFGALWKRFIASRGYAS</sequence>
<dbReference type="InterPro" id="IPR038610">
    <property type="entry name" value="FliK-like_C_sf"/>
</dbReference>
<reference evidence="3 4" key="1">
    <citation type="submission" date="2020-10" db="EMBL/GenBank/DDBJ databases">
        <title>Phylogeny of dyella-like bacteria.</title>
        <authorList>
            <person name="Fu J."/>
        </authorList>
    </citation>
    <scope>NUCLEOTIDE SEQUENCE [LARGE SCALE GENOMIC DNA]</scope>
    <source>
        <strain evidence="3 4">BB4</strain>
    </source>
</reference>
<evidence type="ECO:0000259" key="2">
    <source>
        <dbReference type="Pfam" id="PF02120"/>
    </source>
</evidence>
<dbReference type="RefSeq" id="WP_379983915.1">
    <property type="nucleotide sequence ID" value="NZ_JADIKD010000011.1"/>
</dbReference>
<dbReference type="Pfam" id="PF02120">
    <property type="entry name" value="Flg_hook"/>
    <property type="match status" value="1"/>
</dbReference>